<evidence type="ECO:0000313" key="1">
    <source>
        <dbReference type="EMBL" id="SDA99510.1"/>
    </source>
</evidence>
<accession>A0A1G5ZY31</accession>
<dbReference type="STRING" id="1165689.SAMN02927914_06603"/>
<dbReference type="OrthoDB" id="9955168at2"/>
<sequence length="99" mass="10917">MTLFSVDEEPESDGMASAQHPDIRAALMLRTIGSIPLEPTTEDALTAIAAQMNISRMNLIRMALREWVGARRTGNGQELERIEAARFSQTANCGQMPTR</sequence>
<gene>
    <name evidence="1" type="ORF">SAMN02927914_06603</name>
</gene>
<dbReference type="Proteomes" id="UP000198588">
    <property type="component" value="Unassembled WGS sequence"/>
</dbReference>
<evidence type="ECO:0008006" key="3">
    <source>
        <dbReference type="Google" id="ProtNLM"/>
    </source>
</evidence>
<name>A0A1G5ZY31_9HYPH</name>
<reference evidence="1 2" key="1">
    <citation type="submission" date="2016-10" db="EMBL/GenBank/DDBJ databases">
        <authorList>
            <person name="de Groot N.N."/>
        </authorList>
    </citation>
    <scope>NUCLEOTIDE SEQUENCE [LARGE SCALE GENOMIC DNA]</scope>
    <source>
        <strain evidence="1 2">CGMCC 1.12097</strain>
    </source>
</reference>
<dbReference type="EMBL" id="FMXM01000046">
    <property type="protein sequence ID" value="SDA99510.1"/>
    <property type="molecule type" value="Genomic_DNA"/>
</dbReference>
<protein>
    <recommendedName>
        <fullName evidence="3">Ribbon-helix-helix protein, copG family</fullName>
    </recommendedName>
</protein>
<organism evidence="1 2">
    <name type="scientific">Mesorhizobium qingshengii</name>
    <dbReference type="NCBI Taxonomy" id="1165689"/>
    <lineage>
        <taxon>Bacteria</taxon>
        <taxon>Pseudomonadati</taxon>
        <taxon>Pseudomonadota</taxon>
        <taxon>Alphaproteobacteria</taxon>
        <taxon>Hyphomicrobiales</taxon>
        <taxon>Phyllobacteriaceae</taxon>
        <taxon>Mesorhizobium</taxon>
    </lineage>
</organism>
<proteinExistence type="predicted"/>
<evidence type="ECO:0000313" key="2">
    <source>
        <dbReference type="Proteomes" id="UP000198588"/>
    </source>
</evidence>
<dbReference type="AlphaFoldDB" id="A0A1G5ZY31"/>
<dbReference type="RefSeq" id="WP_091586554.1">
    <property type="nucleotide sequence ID" value="NZ_FMXM01000046.1"/>
</dbReference>